<dbReference type="RefSeq" id="WP_027097251.1">
    <property type="nucleotide sequence ID" value="NZ_CABHIH010000002.1"/>
</dbReference>
<dbReference type="Proteomes" id="UP000092714">
    <property type="component" value="Unassembled WGS sequence"/>
</dbReference>
<dbReference type="GeneID" id="42775086"/>
<evidence type="ECO:0000313" key="2">
    <source>
        <dbReference type="Proteomes" id="UP000092714"/>
    </source>
</evidence>
<dbReference type="AlphaFoldDB" id="A0A174FAK1"/>
<sequence>MRDLCECSGFERNCCCENNSQDPCSTIGNIQNDLCDMKANLAEIKANLLNLVRIMCICNGCICDEEQELLLAIERGVNDATSTLAQTRKNINSLNNDIC</sequence>
<organism evidence="1 2">
    <name type="scientific">Clostridium paraputrificum</name>
    <dbReference type="NCBI Taxonomy" id="29363"/>
    <lineage>
        <taxon>Bacteria</taxon>
        <taxon>Bacillati</taxon>
        <taxon>Bacillota</taxon>
        <taxon>Clostridia</taxon>
        <taxon>Eubacteriales</taxon>
        <taxon>Clostridiaceae</taxon>
        <taxon>Clostridium</taxon>
    </lineage>
</organism>
<dbReference type="EMBL" id="MAPZ01000011">
    <property type="protein sequence ID" value="OBY11733.1"/>
    <property type="molecule type" value="Genomic_DNA"/>
</dbReference>
<protein>
    <submittedName>
        <fullName evidence="1">Uncharacterized protein</fullName>
    </submittedName>
</protein>
<evidence type="ECO:0000313" key="1">
    <source>
        <dbReference type="EMBL" id="OBY11733.1"/>
    </source>
</evidence>
<reference evidence="1 2" key="1">
    <citation type="submission" date="2016-06" db="EMBL/GenBank/DDBJ databases">
        <authorList>
            <person name="Kjaerup R.B."/>
            <person name="Dalgaard T.S."/>
            <person name="Juul-Madsen H.R."/>
        </authorList>
    </citation>
    <scope>NUCLEOTIDE SEQUENCE [LARGE SCALE GENOMIC DNA]</scope>
    <source>
        <strain evidence="1 2">373-A1</strain>
    </source>
</reference>
<name>A0A174FAK1_9CLOT</name>
<gene>
    <name evidence="1" type="ORF">CP373A1_04935</name>
</gene>
<proteinExistence type="predicted"/>
<comment type="caution">
    <text evidence="1">The sequence shown here is derived from an EMBL/GenBank/DDBJ whole genome shotgun (WGS) entry which is preliminary data.</text>
</comment>
<keyword evidence="2" id="KW-1185">Reference proteome</keyword>
<accession>A0A174FAK1</accession>